<comment type="caution">
    <text evidence="3">The sequence shown here is derived from an EMBL/GenBank/DDBJ whole genome shotgun (WGS) entry which is preliminary data.</text>
</comment>
<keyword evidence="2" id="KW-0472">Membrane</keyword>
<dbReference type="Pfam" id="PF01459">
    <property type="entry name" value="Porin_3"/>
    <property type="match status" value="1"/>
</dbReference>
<gene>
    <name evidence="3" type="ORF">F2Q68_00017964</name>
</gene>
<dbReference type="EMBL" id="QGKW02001940">
    <property type="protein sequence ID" value="KAF2559216.1"/>
    <property type="molecule type" value="Genomic_DNA"/>
</dbReference>
<comment type="similarity">
    <text evidence="1">Belongs to the eukaryotic mitochondrial porin (TC 1.B.8.1) family.</text>
</comment>
<keyword evidence="2" id="KW-1133">Transmembrane helix</keyword>
<dbReference type="InterPro" id="IPR023614">
    <property type="entry name" value="Porin_dom_sf"/>
</dbReference>
<organism evidence="3 4">
    <name type="scientific">Brassica cretica</name>
    <name type="common">Mustard</name>
    <dbReference type="NCBI Taxonomy" id="69181"/>
    <lineage>
        <taxon>Eukaryota</taxon>
        <taxon>Viridiplantae</taxon>
        <taxon>Streptophyta</taxon>
        <taxon>Embryophyta</taxon>
        <taxon>Tracheophyta</taxon>
        <taxon>Spermatophyta</taxon>
        <taxon>Magnoliopsida</taxon>
        <taxon>eudicotyledons</taxon>
        <taxon>Gunneridae</taxon>
        <taxon>Pentapetalae</taxon>
        <taxon>rosids</taxon>
        <taxon>malvids</taxon>
        <taxon>Brassicales</taxon>
        <taxon>Brassicaceae</taxon>
        <taxon>Brassiceae</taxon>
        <taxon>Brassica</taxon>
    </lineage>
</organism>
<evidence type="ECO:0000256" key="2">
    <source>
        <dbReference type="SAM" id="Phobius"/>
    </source>
</evidence>
<evidence type="ECO:0000313" key="4">
    <source>
        <dbReference type="Proteomes" id="UP000712281"/>
    </source>
</evidence>
<feature type="transmembrane region" description="Helical" evidence="2">
    <location>
        <begin position="292"/>
        <end position="311"/>
    </location>
</feature>
<name>A0A8S9HSR0_BRACR</name>
<dbReference type="PANTHER" id="PTHR11743:SF70">
    <property type="entry name" value="GH26960P-RELATED"/>
    <property type="match status" value="1"/>
</dbReference>
<keyword evidence="2" id="KW-0812">Transmembrane</keyword>
<dbReference type="Proteomes" id="UP000712281">
    <property type="component" value="Unassembled WGS sequence"/>
</dbReference>
<reference evidence="3" key="1">
    <citation type="submission" date="2019-12" db="EMBL/GenBank/DDBJ databases">
        <title>Genome sequencing and annotation of Brassica cretica.</title>
        <authorList>
            <person name="Studholme D.J."/>
            <person name="Sarris P.F."/>
        </authorList>
    </citation>
    <scope>NUCLEOTIDE SEQUENCE</scope>
    <source>
        <strain evidence="3">PFS-001/15</strain>
        <tissue evidence="3">Leaf</tissue>
    </source>
</reference>
<evidence type="ECO:0000256" key="1">
    <source>
        <dbReference type="ARBA" id="ARBA00009624"/>
    </source>
</evidence>
<accession>A0A8S9HSR0</accession>
<dbReference type="Gene3D" id="2.40.160.10">
    <property type="entry name" value="Porin"/>
    <property type="match status" value="1"/>
</dbReference>
<dbReference type="InterPro" id="IPR001925">
    <property type="entry name" value="Porin_Euk"/>
</dbReference>
<dbReference type="AlphaFoldDB" id="A0A8S9HSR0"/>
<dbReference type="PANTHER" id="PTHR11743">
    <property type="entry name" value="VOLTAGE-DEPENDENT ANION-SELECTIVE CHANNEL"/>
    <property type="match status" value="1"/>
</dbReference>
<evidence type="ECO:0000313" key="3">
    <source>
        <dbReference type="EMBL" id="KAF2559216.1"/>
    </source>
</evidence>
<dbReference type="GO" id="GO:0008308">
    <property type="term" value="F:voltage-gated monoatomic anion channel activity"/>
    <property type="evidence" value="ECO:0007669"/>
    <property type="project" value="InterPro"/>
</dbReference>
<dbReference type="InterPro" id="IPR027246">
    <property type="entry name" value="Porin_Euk/Tom40"/>
</dbReference>
<proteinExistence type="inferred from homology"/>
<dbReference type="GO" id="GO:0005741">
    <property type="term" value="C:mitochondrial outer membrane"/>
    <property type="evidence" value="ECO:0007669"/>
    <property type="project" value="InterPro"/>
</dbReference>
<protein>
    <submittedName>
        <fullName evidence="3">Uncharacterized protein</fullName>
    </submittedName>
</protein>
<sequence length="337" mass="38013">MWTIYGASKVQLGRAYSIATLVRSYYPSELNSFFSSRGEGTKGLVQFSDIGKQARDLLFTDYQQGLKASLNFDPYRIRLRSSVDAGGLSGGLVALGYVHPNAIANFTTSFGLFRNPLFALSEVVGNHLWSLGFDASFDVTAQSFRSMDFASSLISDKFIACFNSYNRADLLKVYLYQSVMNSAYAVELSRQRSTNTSMISIGYEHRFGSEVLVKSKLIAMGPWMHYFSTSGIQERFTVYLHQSVMNSAYAVELSSQRSTNTNQDLIAMRPWLHYFSTSGIQERFTGFQQKVAVIRGSVLVLLVLLQVCFLISKEIPGVRYMIRDHWNRACLARQCRE</sequence>